<feature type="compositionally biased region" description="Polar residues" evidence="7">
    <location>
        <begin position="982"/>
        <end position="1006"/>
    </location>
</feature>
<feature type="compositionally biased region" description="Basic and acidic residues" evidence="7">
    <location>
        <begin position="1547"/>
        <end position="1569"/>
    </location>
</feature>
<feature type="compositionally biased region" description="Basic and acidic residues" evidence="7">
    <location>
        <begin position="1244"/>
        <end position="1257"/>
    </location>
</feature>
<evidence type="ECO:0000259" key="8">
    <source>
        <dbReference type="PROSITE" id="PS50002"/>
    </source>
</evidence>
<dbReference type="PROSITE" id="PS50002">
    <property type="entry name" value="SH3"/>
    <property type="match status" value="3"/>
</dbReference>
<evidence type="ECO:0000259" key="9">
    <source>
        <dbReference type="PROSITE" id="PS50831"/>
    </source>
</evidence>
<dbReference type="InterPro" id="IPR001452">
    <property type="entry name" value="SH3_domain"/>
</dbReference>
<feature type="compositionally biased region" description="Low complexity" evidence="7">
    <location>
        <begin position="1418"/>
        <end position="1428"/>
    </location>
</feature>
<feature type="region of interest" description="Disordered" evidence="7">
    <location>
        <begin position="2235"/>
        <end position="2385"/>
    </location>
</feature>
<feature type="compositionally biased region" description="Polar residues" evidence="7">
    <location>
        <begin position="902"/>
        <end position="916"/>
    </location>
</feature>
<feature type="region of interest" description="Disordered" evidence="7">
    <location>
        <begin position="2057"/>
        <end position="2098"/>
    </location>
</feature>
<feature type="region of interest" description="Disordered" evidence="7">
    <location>
        <begin position="629"/>
        <end position="687"/>
    </location>
</feature>
<dbReference type="FunCoup" id="A0A7R8UBH5">
    <property type="interactions" value="28"/>
</dbReference>
<feature type="compositionally biased region" description="Polar residues" evidence="7">
    <location>
        <begin position="1394"/>
        <end position="1417"/>
    </location>
</feature>
<feature type="compositionally biased region" description="Low complexity" evidence="7">
    <location>
        <begin position="3166"/>
        <end position="3179"/>
    </location>
</feature>
<dbReference type="InterPro" id="IPR050384">
    <property type="entry name" value="Endophilin_SH3RF"/>
</dbReference>
<evidence type="ECO:0000313" key="11">
    <source>
        <dbReference type="Proteomes" id="UP000594454"/>
    </source>
</evidence>
<feature type="compositionally biased region" description="Polar residues" evidence="7">
    <location>
        <begin position="1293"/>
        <end position="1306"/>
    </location>
</feature>
<feature type="region of interest" description="Disordered" evidence="7">
    <location>
        <begin position="936"/>
        <end position="962"/>
    </location>
</feature>
<feature type="compositionally biased region" description="Basic and acidic residues" evidence="7">
    <location>
        <begin position="3784"/>
        <end position="3798"/>
    </location>
</feature>
<feature type="compositionally biased region" description="Polar residues" evidence="7">
    <location>
        <begin position="3689"/>
        <end position="3699"/>
    </location>
</feature>
<feature type="compositionally biased region" description="Pro residues" evidence="7">
    <location>
        <begin position="1270"/>
        <end position="1279"/>
    </location>
</feature>
<feature type="compositionally biased region" description="Polar residues" evidence="7">
    <location>
        <begin position="1354"/>
        <end position="1370"/>
    </location>
</feature>
<feature type="region of interest" description="Disordered" evidence="7">
    <location>
        <begin position="1241"/>
        <end position="1281"/>
    </location>
</feature>
<dbReference type="SMART" id="SM00326">
    <property type="entry name" value="SH3"/>
    <property type="match status" value="3"/>
</dbReference>
<dbReference type="InterPro" id="IPR003127">
    <property type="entry name" value="SoHo_dom"/>
</dbReference>
<feature type="compositionally biased region" description="Low complexity" evidence="7">
    <location>
        <begin position="2982"/>
        <end position="3005"/>
    </location>
</feature>
<dbReference type="CDD" id="cd11782">
    <property type="entry name" value="SH3_Sorbs_2"/>
    <property type="match status" value="1"/>
</dbReference>
<dbReference type="CDD" id="cd11780">
    <property type="entry name" value="SH3_Sorbs_3"/>
    <property type="match status" value="1"/>
</dbReference>
<feature type="region of interest" description="Disordered" evidence="7">
    <location>
        <begin position="2788"/>
        <end position="2817"/>
    </location>
</feature>
<dbReference type="Pfam" id="PF14604">
    <property type="entry name" value="SH3_9"/>
    <property type="match status" value="2"/>
</dbReference>
<dbReference type="Gene3D" id="2.30.30.40">
    <property type="entry name" value="SH3 Domains"/>
    <property type="match status" value="3"/>
</dbReference>
<proteinExistence type="predicted"/>
<feature type="compositionally biased region" description="Polar residues" evidence="7">
    <location>
        <begin position="939"/>
        <end position="956"/>
    </location>
</feature>
<evidence type="ECO:0000256" key="1">
    <source>
        <dbReference type="ARBA" id="ARBA00004282"/>
    </source>
</evidence>
<dbReference type="CDD" id="cd11781">
    <property type="entry name" value="SH3_Sorbs_1"/>
    <property type="match status" value="1"/>
</dbReference>
<feature type="compositionally biased region" description="Basic and acidic residues" evidence="7">
    <location>
        <begin position="587"/>
        <end position="601"/>
    </location>
</feature>
<dbReference type="InterPro" id="IPR036028">
    <property type="entry name" value="SH3-like_dom_sf"/>
</dbReference>
<feature type="compositionally biased region" description="Basic and acidic residues" evidence="7">
    <location>
        <begin position="2951"/>
        <end position="2960"/>
    </location>
</feature>
<evidence type="ECO:0000256" key="3">
    <source>
        <dbReference type="ARBA" id="ARBA00022737"/>
    </source>
</evidence>
<feature type="compositionally biased region" description="Basic and acidic residues" evidence="7">
    <location>
        <begin position="629"/>
        <end position="647"/>
    </location>
</feature>
<feature type="region of interest" description="Disordered" evidence="7">
    <location>
        <begin position="535"/>
        <end position="556"/>
    </location>
</feature>
<feature type="region of interest" description="Disordered" evidence="7">
    <location>
        <begin position="3689"/>
        <end position="3725"/>
    </location>
</feature>
<feature type="compositionally biased region" description="Polar residues" evidence="7">
    <location>
        <begin position="877"/>
        <end position="891"/>
    </location>
</feature>
<feature type="compositionally biased region" description="Polar residues" evidence="7">
    <location>
        <begin position="252"/>
        <end position="268"/>
    </location>
</feature>
<evidence type="ECO:0000256" key="2">
    <source>
        <dbReference type="ARBA" id="ARBA00022443"/>
    </source>
</evidence>
<feature type="region of interest" description="Disordered" evidence="7">
    <location>
        <begin position="2118"/>
        <end position="2194"/>
    </location>
</feature>
<dbReference type="OrthoDB" id="19092at2759"/>
<feature type="compositionally biased region" description="Polar residues" evidence="7">
    <location>
        <begin position="535"/>
        <end position="546"/>
    </location>
</feature>
<feature type="region of interest" description="Disordered" evidence="7">
    <location>
        <begin position="1"/>
        <end position="83"/>
    </location>
</feature>
<accession>A0A7R8UBH5</accession>
<feature type="region of interest" description="Disordered" evidence="7">
    <location>
        <begin position="1525"/>
        <end position="1596"/>
    </location>
</feature>
<keyword evidence="2 5" id="KW-0728">SH3 domain</keyword>
<feature type="region of interest" description="Disordered" evidence="7">
    <location>
        <begin position="3159"/>
        <end position="3179"/>
    </location>
</feature>
<feature type="compositionally biased region" description="Basic residues" evidence="7">
    <location>
        <begin position="1"/>
        <end position="10"/>
    </location>
</feature>
<keyword evidence="6" id="KW-0175">Coiled coil</keyword>
<feature type="region of interest" description="Disordered" evidence="7">
    <location>
        <begin position="2631"/>
        <end position="2650"/>
    </location>
</feature>
<feature type="region of interest" description="Disordered" evidence="7">
    <location>
        <begin position="1654"/>
        <end position="1816"/>
    </location>
</feature>
<feature type="domain" description="SH3" evidence="8">
    <location>
        <begin position="4320"/>
        <end position="4379"/>
    </location>
</feature>
<dbReference type="Proteomes" id="UP000594454">
    <property type="component" value="Chromosome 1"/>
</dbReference>
<feature type="compositionally biased region" description="Polar residues" evidence="7">
    <location>
        <begin position="2790"/>
        <end position="2803"/>
    </location>
</feature>
<feature type="region of interest" description="Disordered" evidence="7">
    <location>
        <begin position="982"/>
        <end position="1046"/>
    </location>
</feature>
<feature type="compositionally biased region" description="Low complexity" evidence="7">
    <location>
        <begin position="669"/>
        <end position="681"/>
    </location>
</feature>
<feature type="region of interest" description="Disordered" evidence="7">
    <location>
        <begin position="2519"/>
        <end position="2553"/>
    </location>
</feature>
<feature type="compositionally biased region" description="Basic and acidic residues" evidence="7">
    <location>
        <begin position="1311"/>
        <end position="1321"/>
    </location>
</feature>
<feature type="compositionally biased region" description="Basic and acidic residues" evidence="7">
    <location>
        <begin position="1664"/>
        <end position="1673"/>
    </location>
</feature>
<feature type="compositionally biased region" description="Low complexity" evidence="7">
    <location>
        <begin position="397"/>
        <end position="410"/>
    </location>
</feature>
<keyword evidence="4" id="KW-0965">Cell junction</keyword>
<feature type="region of interest" description="Disordered" evidence="7">
    <location>
        <begin position="859"/>
        <end position="919"/>
    </location>
</feature>
<feature type="region of interest" description="Disordered" evidence="7">
    <location>
        <begin position="142"/>
        <end position="187"/>
    </location>
</feature>
<feature type="compositionally biased region" description="Polar residues" evidence="7">
    <location>
        <begin position="142"/>
        <end position="185"/>
    </location>
</feature>
<dbReference type="GO" id="GO:0070161">
    <property type="term" value="C:anchoring junction"/>
    <property type="evidence" value="ECO:0007669"/>
    <property type="project" value="UniProtKB-SubCell"/>
</dbReference>
<evidence type="ECO:0000256" key="4">
    <source>
        <dbReference type="ARBA" id="ARBA00022949"/>
    </source>
</evidence>
<sequence length="4591" mass="516613">MPKHRRRKNQRRLDSKSIKNSQLKNQQLKQLHRDEQAAGDIEQKDRKDSQNEDCLEERYSEEEVEAPADVSNTSCSPADKCGNENLTIDAATAEISGTEPTEIQTLADPDVAGGECCQQHQLTSSAESTCAISEDIIDDQKSSCPYFSDTQADDQVSTTDSTQSVISAAGQPSANNLPSPVSSENVETEIPNATVDLDPAVTGTAPSDDLSTLDLSSTIREPRSHSFSESADTSTLKDESGTGGGSNAGDPTAQSPQPSPDNEISDNQTATTCDITATTTTTSTLTTTTATTKALTGINDQLICDNASSEAECNQEFSHLETNQSAVASAPARNVPTLSDAVSVISNKIAMLCDEITSAVSQPKNDETDSKPVIMEEAKVSCEVNEQLSEAKDKVESSPSPNVISDSSKSQAGPIDEHQRVLDNPNATPVDTIDTEIIKSISADSITDQMNIDAQDIPAELMKNVKAPTRHPIVQEVITILYPSRVESPKPLRPKRAAYPLTKSKSLDDDDIMIQEMNDASSMGDINENQPMISEASESGTDTDTAPTEFEEKLDPRILSIQTLPLESSLQDHIENNGSQQQPTGEAAHDKKGGDSQDTKARRARNRAALEMHFFPQFLNPRYLDSIKEENSDTSDLDSKSPVRERSSSSLGDLEDDVFSAHASNGRRSSAPATPTTPSTPKADTVFPKSHLDFSHMRKHGPSLRSPQTSVIREESPCYVVETKIIEPPEAVEERCSEWTTKHVATSTEGAEVVYIDSASSSSSDLMELDYTDSTVPGDTTEDESSETIHIETPTIEENEDAANIFGDLEKTPTREIPDTIPETSREVRHFTTVTSVQKSITIQKKEHSERFFNNQELNQNAPQNPLSTDHEKQDNHQQPVNDYTIQNEPDTATIHFPKFPESSSAQNDGVTSDDPSLSRERLSCISNAGQSAVERETLVNNNTSSTSGEQQSTIQRPDFKIGEPCSNNMFATFLNSLIGSNSTNSEDPSQTSSSAEANKQVTGETSNDRGELVRQDSSGSHCSGQSQTTVINRGPPSQTDLADFDIGPCVSGSSNEFAGTEYTYRTVFTYSPKGLRQLCLELLASMPYGNIVLEELASVSESINDLTQVHQKFQELKIKNTQGSEDMPYPLPELPKISDLVVPNRPDVPSHVKLMAAPPTKLQSPPPPPVPDRPKMEEAWLGVPTDQDPSVLVCLSPAQRDYINNSTQSQKSRPDPTPDNLLDMHRKFVERRGYHELPSQLVDKIDRGKSSTEKLDQVVSSTQLRKSTSPPPIPPPPAADLLKEYDETQTKANVNSTATQQSESDSIARGNDRSADGDLADKNNHRLLAIIRDSQQALSSDKQTIQEKVEHQTIVNKSQRTSHTQTQTGPGPEITPRSSDIKDRQPPEVPPRFSTSDSRSHETAASTPRSNPPSEMSSTTSTNFSNNPWCDPFDFGSTDPRKRFSNIELKSPFCTQLMQTQPKRYSNIETTTTTSKKRIENGNVIYDVSDTSKEKITSGDDQLDSKFLNGERDIREKFASDLKFGTAGSDHKTTPSAQQQPSTDAGKTDRKTYEQTSEQHESREEQHHSTKSFSQFFENRPKFSDETSASKEKKDDHFAYDEFRRRAKESAAERAKSEFLERQNYLLKDFDELTKLINEDLFHSDAESKVSKMSTTTTSTRAETADKTKFTDTSETTRGSVPTFADSGPKIPPTGGVRVFNVPINVTGDTKKTEEHFESKTHSETKEHKVYNIPIQVEGSEKKNEMPTRDQPQRSSEFPRSDQSKKEDVPRVRTVPIQIEGSRKQVPSSMPGSLSSTPTGQSRHQRERHLSERRLSSQNLDEWMRYIDDLGASSENITKPLQKEVGLCAFGRRANIRAPRITSEPGSNLTSRLSQSTSNLSTIGTSRDHFFSSHQFGRTNSLIDTTPISPFVTPRNVRRSSLPRELSDSQFEYIRQKEAELREEFDKLESDRRRLMEEMDQAHFKNRLRKDVLHHRSCRLPTLSEDEAFRQQMHDEWLDKVAEREERRLHKIVKISNTSDDIAPEVPSRNMKKAASTTNISDEFLRRVKERRSKLCLPSDSDWESGAESQPAPKREKDTTPPQVKVIEGQSERDFKNLPPHLREFAEITNQIIQQHYHDQETSSTEQRTTKTTSGSDVVKEEGSHQTTSGSKPEPKKLTTILRTNKGDDKKGNKTETRKKETRFKLTPDRRSWSESDLLREIDNALTLSKGFLYGREPQPVMFAPKFNARTQKLERSVWSPNRTETSTTTRSTTTHSTSSSQQGPPPPPPPPVWSPQASPTPNRKEFRPVKFESPVLPRKYTTQRHHSGPVTPPWNSDDSKPLYNTQSSSCSNLSRDCYTTSQPQQQYQHNLRKSESVGGNLAPRPSGASYTETNRPQIPKDQTPAFVRPNEVIYQLKNEYMSEPESENDRPKKMAQLARRQFDGIGPTTKDGMPIVLRSEVKENNQHQWYKRMYNTLHKAKPHDECVTIRYKTHRGRYPYKSNGYMSEPEPNYDSDYSTMKYHTLDRRRIPSTGSYQEERTYGTMPNPVRSSTGSYKNQPGRIENYVPGHSSVSDKEKKEWWDEVMDIFDGHLEQQKLSNNYTEGYLSRALKEDAYDSDSNLIFRKRQESHFAPLSPIEQKQAYRSVQAGGEPPLQGFRKSAPEKPKDDQEIEYYPITPTLTKIRVHTSSEKQKLPIPPPQQEIICYPITNISRPLDLFAPFPKNVPSFIPVNPPPPPCRKSSRSSTSLKVVSSHYSTSSGAGTSAKPIDARHEACFRSDYYQKESPSNKFGTLTIKKHVKHEPIVRSKSTGAVRSSSRLSTVVKEEKRPTGSTRISRKQLVRVRSVSPARLITRTTDLRKSSPSPVAFGRSISKERMFAEERKRLEQSLPLTRKSFTASTNILKDPALKSAEEVKKAVRTSYTLAKGGKTIPTSSRTASFVGSVTKRNIGLGKKEEENMRVSISSSSRGHESRKDTARVPLVTRASLHATQTSEKKTPKQSTKTSSTLSLARTSSTFSVDSSGSRKKDSKKPLTITRSASRDAATPRTISGRSKPKTKPPPKEIVASSKLYKRIEAERKDGGRVEAELKRELNNSIVEHHEAVRSDNFFQNLFLRDVSPGTSLTENEAQQSYSVLEKAHYWNTLSARSEPSLRRTSVYLSQRKPVSDSKFLTMESKHIHKSRSLSPSYRRSSSGGRVLEQVSKFDSIYQMSDDDESEFGDSRPGKMEELIYKYEQRSSSEPRTRTYLTEVIAPNSPTVIHGRQTLEYSRSVSPVTREIIRPPTREVRSPSRRRIDSLRESQRAETRRVIRASSLSSADDRPRHRIYANSELSHSTGSLNVIERHAAICRHRASHRFKDLNRFYRNLERVGQLERATSSTDLHPIRREGELIDFDVWKKVRAHEKAEKELTHLVDKLKVDQREKDLFFRPKDIADVKWNKRADSGLRCKEKSVEDLKEAFERKAHGEEFEEIRQSEISSSKDIYKPYWRGSSVVDSASSMTVKYNTQPKAATRRRDDPRLFLSNNLISTLSKDQVTKIKSQLSEIYSSSPGPSPKGKCEVKEDYIITVEEPSKSKVDSLKVRCNSSISKEELLGPILRKKEAQIRSMRSESLERRPSPPRPPAQSRTFERISREVSTRSGPELSEVEKKRLSFTISRELQDKVLEHKNRNLSPSLLARETRGAVAAENAKKSLPDPNAVREFISIEQVSQKQSQPQGGLSEERKTIRVRRSSGGESESNTSDISKTTVIYKGKQTDGILPKIKYFEEKKEEEPPKTIYHAREYSSPDEEEVLKAIEEKMKAREREGREKLIRKHTELSSSASDFRELFGERSSNFPVPPPPPPPDEKHEQPHSLDRPPYRSSSLSLSNGSSFESLFRSRSVSPTSRTYYRSYLNAIRTGDVRKMADKFETLNMPPRRNFFELGPPRRIRSDPELNSHVCKEGKSKLHKITVRDHESGDVSWITHKFEMKNSATRGRSRVRKTTSPIPRNPLRKEDRLMPHIDIISKTALLKEEMIKTRSPPRTSTTTFIQSGEVERIRNKFESPERTSLLGQMYTSSPDISQLRDISSYLNASWIAHKYPRRRDNARSPIFPEQGPESIEVKRRAIPPRPSSTSPPRAKSLVTSILKPYYDVFADQKFDPLIHRPISRYVPGERTDDVWNKVRNGLKKYGTSSAVTFEGLNIWNNILHLRDLNGTLCGLLNPFSENDVILPPPPPPPPMKNIPMNLNFESGYNYHEESPRRYVEGDVNIHYKSPIRYEFKDAIPEEELARKQAESMKKLYQEERRRKYLQELEDMNNRRHTDNFIPSQKSPIPLNRYDDFPTDVSPKSPASASSSSNFSRTIARALYNFQGQSARELSFKKGDVIYIRRQIDKNWYEGEHNAMVGLLPVNYVEIITKDGSRPAPQKKPSEGQARAKYNFQAQSALELSLNKGELVTLTRRVDANWFEGKIANRKGIFPVTYVDVLTDIGADDSGRSTVSFGNSGSNKPTGNASSRTLITTNNISPTLDQLRTSLNNEFNHVTNGGQHPNGMLRETKTTHKTEVLHVDTNSEPIAYRAIYKYSPQNTDELELFEGDIVYVLEKCDDGWFVGTSQRTGQFGTFPGNYVERA</sequence>
<evidence type="ECO:0000313" key="10">
    <source>
        <dbReference type="EMBL" id="CAD7077649.1"/>
    </source>
</evidence>
<feature type="compositionally biased region" description="Low complexity" evidence="7">
    <location>
        <begin position="4307"/>
        <end position="4317"/>
    </location>
</feature>
<feature type="compositionally biased region" description="Polar residues" evidence="7">
    <location>
        <begin position="2324"/>
        <end position="2351"/>
    </location>
</feature>
<feature type="compositionally biased region" description="Low complexity" evidence="7">
    <location>
        <begin position="2123"/>
        <end position="2137"/>
    </location>
</feature>
<feature type="compositionally biased region" description="Low complexity" evidence="7">
    <location>
        <begin position="3843"/>
        <end position="3852"/>
    </location>
</feature>
<feature type="region of interest" description="Disordered" evidence="7">
    <location>
        <begin position="3784"/>
        <end position="3852"/>
    </location>
</feature>
<feature type="compositionally biased region" description="Basic and acidic residues" evidence="7">
    <location>
        <begin position="31"/>
        <end position="50"/>
    </location>
</feature>
<feature type="compositionally biased region" description="Polar residues" evidence="7">
    <location>
        <begin position="1535"/>
        <end position="1546"/>
    </location>
</feature>
<feature type="compositionally biased region" description="Low complexity" evidence="7">
    <location>
        <begin position="19"/>
        <end position="29"/>
    </location>
</feature>
<gene>
    <name evidence="10" type="ORF">HERILL_LOCUS978</name>
</gene>
<feature type="region of interest" description="Disordered" evidence="7">
    <location>
        <begin position="4067"/>
        <end position="4100"/>
    </location>
</feature>
<feature type="coiled-coil region" evidence="6">
    <location>
        <begin position="1935"/>
        <end position="1966"/>
    </location>
</feature>
<evidence type="ECO:0000256" key="7">
    <source>
        <dbReference type="SAM" id="MobiDB-lite"/>
    </source>
</evidence>
<feature type="compositionally biased region" description="Pro residues" evidence="7">
    <location>
        <begin position="2265"/>
        <end position="2275"/>
    </location>
</feature>
<feature type="compositionally biased region" description="Polar residues" evidence="7">
    <location>
        <begin position="1786"/>
        <end position="1802"/>
    </location>
</feature>
<dbReference type="SUPFAM" id="SSF50044">
    <property type="entry name" value="SH3-domain"/>
    <property type="match status" value="3"/>
</dbReference>
<feature type="domain" description="SH3" evidence="8">
    <location>
        <begin position="4390"/>
        <end position="4449"/>
    </location>
</feature>
<feature type="domain" description="SH3" evidence="8">
    <location>
        <begin position="4532"/>
        <end position="4591"/>
    </location>
</feature>
<evidence type="ECO:0000256" key="6">
    <source>
        <dbReference type="SAM" id="Coils"/>
    </source>
</evidence>
<keyword evidence="11" id="KW-1185">Reference proteome</keyword>
<dbReference type="PANTHER" id="PTHR14167">
    <property type="entry name" value="SH3 DOMAIN-CONTAINING"/>
    <property type="match status" value="1"/>
</dbReference>
<feature type="compositionally biased region" description="Polar residues" evidence="7">
    <location>
        <begin position="2531"/>
        <end position="2540"/>
    </location>
</feature>
<organism evidence="10 11">
    <name type="scientific">Hermetia illucens</name>
    <name type="common">Black soldier fly</name>
    <dbReference type="NCBI Taxonomy" id="343691"/>
    <lineage>
        <taxon>Eukaryota</taxon>
        <taxon>Metazoa</taxon>
        <taxon>Ecdysozoa</taxon>
        <taxon>Arthropoda</taxon>
        <taxon>Hexapoda</taxon>
        <taxon>Insecta</taxon>
        <taxon>Pterygota</taxon>
        <taxon>Neoptera</taxon>
        <taxon>Endopterygota</taxon>
        <taxon>Diptera</taxon>
        <taxon>Brachycera</taxon>
        <taxon>Stratiomyomorpha</taxon>
        <taxon>Stratiomyidae</taxon>
        <taxon>Hermetiinae</taxon>
        <taxon>Hermetia</taxon>
    </lineage>
</organism>
<feature type="region of interest" description="Disordered" evidence="7">
    <location>
        <begin position="386"/>
        <end position="428"/>
    </location>
</feature>
<dbReference type="FunFam" id="2.30.30.40:FF:000001">
    <property type="entry name" value="Sorbin and SH3 domain-containing protein 1 isoform 2"/>
    <property type="match status" value="1"/>
</dbReference>
<feature type="compositionally biased region" description="Basic and acidic residues" evidence="7">
    <location>
        <begin position="1740"/>
        <end position="1772"/>
    </location>
</feature>
<feature type="compositionally biased region" description="Basic and acidic residues" evidence="7">
    <location>
        <begin position="1710"/>
        <end position="1731"/>
    </location>
</feature>
<feature type="compositionally biased region" description="Polar residues" evidence="7">
    <location>
        <begin position="859"/>
        <end position="868"/>
    </location>
</feature>
<feature type="compositionally biased region" description="Polar residues" evidence="7">
    <location>
        <begin position="1016"/>
        <end position="1041"/>
    </location>
</feature>
<dbReference type="EMBL" id="LR899009">
    <property type="protein sequence ID" value="CAD7077649.1"/>
    <property type="molecule type" value="Genomic_DNA"/>
</dbReference>
<feature type="region of interest" description="Disordered" evidence="7">
    <location>
        <begin position="1342"/>
        <end position="1430"/>
    </location>
</feature>
<feature type="compositionally biased region" description="Polar residues" evidence="7">
    <location>
        <begin position="1259"/>
        <end position="1269"/>
    </location>
</feature>
<feature type="region of interest" description="Disordered" evidence="7">
    <location>
        <begin position="574"/>
        <end position="604"/>
    </location>
</feature>
<dbReference type="InParanoid" id="A0A7R8UBH5"/>
<dbReference type="PANTHER" id="PTHR14167:SF116">
    <property type="entry name" value="CAP, ISOFORM AC"/>
    <property type="match status" value="1"/>
</dbReference>
<feature type="region of interest" description="Disordered" evidence="7">
    <location>
        <begin position="2934"/>
        <end position="3050"/>
    </location>
</feature>
<protein>
    <submittedName>
        <fullName evidence="10">Uncharacterized protein</fullName>
    </submittedName>
</protein>
<feature type="compositionally biased region" description="Basic and acidic residues" evidence="7">
    <location>
        <begin position="1580"/>
        <end position="1596"/>
    </location>
</feature>
<feature type="compositionally biased region" description="Low complexity" evidence="7">
    <location>
        <begin position="2241"/>
        <end position="2264"/>
    </location>
</feature>
<feature type="compositionally biased region" description="Basic and acidic residues" evidence="7">
    <location>
        <begin position="3609"/>
        <end position="3618"/>
    </location>
</feature>
<feature type="compositionally biased region" description="Basic and acidic residues" evidence="7">
    <location>
        <begin position="3580"/>
        <end position="3598"/>
    </location>
</feature>
<feature type="domain" description="SoHo" evidence="9">
    <location>
        <begin position="2418"/>
        <end position="2485"/>
    </location>
</feature>
<dbReference type="PROSITE" id="PS50831">
    <property type="entry name" value="SOHO"/>
    <property type="match status" value="1"/>
</dbReference>
<name>A0A7R8UBH5_HERIL</name>
<feature type="region of interest" description="Disordered" evidence="7">
    <location>
        <begin position="3580"/>
        <end position="3629"/>
    </location>
</feature>
<feature type="region of interest" description="Disordered" evidence="7">
    <location>
        <begin position="4281"/>
        <end position="4317"/>
    </location>
</feature>
<keyword evidence="3" id="KW-0677">Repeat</keyword>
<feature type="region of interest" description="Disordered" evidence="7">
    <location>
        <begin position="3265"/>
        <end position="3285"/>
    </location>
</feature>
<evidence type="ECO:0000256" key="5">
    <source>
        <dbReference type="PROSITE-ProRule" id="PRU00192"/>
    </source>
</evidence>
<feature type="region of interest" description="Disordered" evidence="7">
    <location>
        <begin position="3954"/>
        <end position="3974"/>
    </location>
</feature>
<comment type="subcellular location">
    <subcellularLocation>
        <location evidence="1">Cell junction</location>
    </subcellularLocation>
</comment>
<feature type="compositionally biased region" description="Acidic residues" evidence="7">
    <location>
        <begin position="51"/>
        <end position="66"/>
    </location>
</feature>
<feature type="compositionally biased region" description="Basic and acidic residues" evidence="7">
    <location>
        <begin position="2166"/>
        <end position="2194"/>
    </location>
</feature>
<dbReference type="Pfam" id="PF00018">
    <property type="entry name" value="SH3_1"/>
    <property type="match status" value="1"/>
</dbReference>
<feature type="region of interest" description="Disordered" evidence="7">
    <location>
        <begin position="219"/>
        <end position="268"/>
    </location>
</feature>
<feature type="compositionally biased region" description="Basic and acidic residues" evidence="7">
    <location>
        <begin position="3826"/>
        <end position="3840"/>
    </location>
</feature>
<reference evidence="10 11" key="1">
    <citation type="submission" date="2020-11" db="EMBL/GenBank/DDBJ databases">
        <authorList>
            <person name="Wallbank WR R."/>
            <person name="Pardo Diaz C."/>
            <person name="Kozak K."/>
            <person name="Martin S."/>
            <person name="Jiggins C."/>
            <person name="Moest M."/>
            <person name="Warren A I."/>
            <person name="Generalovic N T."/>
            <person name="Byers J.R.P. K."/>
            <person name="Montejo-Kovacevich G."/>
            <person name="Yen C E."/>
        </authorList>
    </citation>
    <scope>NUCLEOTIDE SEQUENCE [LARGE SCALE GENOMIC DNA]</scope>
</reference>
<feature type="region of interest" description="Disordered" evidence="7">
    <location>
        <begin position="1293"/>
        <end position="1321"/>
    </location>
</feature>